<dbReference type="PRINTS" id="PR01042">
    <property type="entry name" value="TRNASYNTHASP"/>
</dbReference>
<keyword evidence="6" id="KW-0648">Protein biosynthesis</keyword>
<evidence type="ECO:0000313" key="10">
    <source>
        <dbReference type="Proteomes" id="UP000076858"/>
    </source>
</evidence>
<dbReference type="GO" id="GO:0005524">
    <property type="term" value="F:ATP binding"/>
    <property type="evidence" value="ECO:0007669"/>
    <property type="project" value="UniProtKB-KW"/>
</dbReference>
<evidence type="ECO:0000256" key="7">
    <source>
        <dbReference type="ARBA" id="ARBA00023146"/>
    </source>
</evidence>
<evidence type="ECO:0000256" key="2">
    <source>
        <dbReference type="ARBA" id="ARBA00012816"/>
    </source>
</evidence>
<organism evidence="9 10">
    <name type="scientific">Daphnia magna</name>
    <dbReference type="NCBI Taxonomy" id="35525"/>
    <lineage>
        <taxon>Eukaryota</taxon>
        <taxon>Metazoa</taxon>
        <taxon>Ecdysozoa</taxon>
        <taxon>Arthropoda</taxon>
        <taxon>Crustacea</taxon>
        <taxon>Branchiopoda</taxon>
        <taxon>Diplostraca</taxon>
        <taxon>Cladocera</taxon>
        <taxon>Anomopoda</taxon>
        <taxon>Daphniidae</taxon>
        <taxon>Daphnia</taxon>
    </lineage>
</organism>
<dbReference type="Pfam" id="PF01336">
    <property type="entry name" value="tRNA_anti-codon"/>
    <property type="match status" value="1"/>
</dbReference>
<evidence type="ECO:0000256" key="5">
    <source>
        <dbReference type="ARBA" id="ARBA00022840"/>
    </source>
</evidence>
<dbReference type="EC" id="6.1.1.22" evidence="2"/>
<dbReference type="InterPro" id="IPR045864">
    <property type="entry name" value="aa-tRNA-synth_II/BPL/LPL"/>
</dbReference>
<keyword evidence="7 9" id="KW-0030">Aminoacyl-tRNA synthetase</keyword>
<dbReference type="InterPro" id="IPR004364">
    <property type="entry name" value="Aa-tRNA-synt_II"/>
</dbReference>
<evidence type="ECO:0000256" key="6">
    <source>
        <dbReference type="ARBA" id="ARBA00022917"/>
    </source>
</evidence>
<dbReference type="NCBIfam" id="TIGR00457">
    <property type="entry name" value="asnS"/>
    <property type="match status" value="1"/>
</dbReference>
<dbReference type="PROSITE" id="PS50862">
    <property type="entry name" value="AA_TRNA_LIGASE_II"/>
    <property type="match status" value="1"/>
</dbReference>
<evidence type="ECO:0000256" key="3">
    <source>
        <dbReference type="ARBA" id="ARBA00022598"/>
    </source>
</evidence>
<dbReference type="CDD" id="cd04318">
    <property type="entry name" value="EcAsnRS_like_N"/>
    <property type="match status" value="1"/>
</dbReference>
<dbReference type="Proteomes" id="UP000076858">
    <property type="component" value="Unassembled WGS sequence"/>
</dbReference>
<reference evidence="9 10" key="1">
    <citation type="submission" date="2016-03" db="EMBL/GenBank/DDBJ databases">
        <title>EvidentialGene: Evidence-directed Construction of Genes on Genomes.</title>
        <authorList>
            <person name="Gilbert D.G."/>
            <person name="Choi J.-H."/>
            <person name="Mockaitis K."/>
            <person name="Colbourne J."/>
            <person name="Pfrender M."/>
        </authorList>
    </citation>
    <scope>NUCLEOTIDE SEQUENCE [LARGE SCALE GENOMIC DNA]</scope>
    <source>
        <strain evidence="9 10">Xinb3</strain>
        <tissue evidence="9">Complete organism</tissue>
    </source>
</reference>
<keyword evidence="5" id="KW-0067">ATP-binding</keyword>
<dbReference type="Gene3D" id="2.40.50.140">
    <property type="entry name" value="Nucleic acid-binding proteins"/>
    <property type="match status" value="1"/>
</dbReference>
<dbReference type="EMBL" id="LRGB01003163">
    <property type="protein sequence ID" value="KZS03921.1"/>
    <property type="molecule type" value="Genomic_DNA"/>
</dbReference>
<dbReference type="OrthoDB" id="360585at2759"/>
<sequence>MAAFKNIIFQSVLNRIFSNKTSAGLRFNFSRFKSDGAVSVKSLLQDHVVGSNVLVKGWVKSLRKQKENTFMHIGDGSAEQIQVIIPSSLCHEDCCFNSAVVVRGKVVQSPKVNQPIEVKAENLEVVGRLDVECFPFGPRKIYPPEYVRQHIHLRPKTTIYSAILRLSSLITTTLHNTLIQDGFISVSVPILTSNDCEGAGEVFLVRPASEELCREMGNNEKLEESYFNKRVYLTVSGQLHLEAIAGGISKVFTMGPTFRSENSRTRRHLAEFRMLEAEIAFCSDLQPILSTIESLVKQSARSLLEHGKQDLATVGAYYKENLEESLDDLLKKGFSTITYRQALELLLENKNSFNKSPQDGADIGSEHELFLVKHIGGPVFVVDWPAKIKPFYMRTAEDDHSLVSCVDLLVPGVGELCGGSLRENRHSILKKRLEIQSLAETLNWYLDLRRFGGPPTGGFGMGVERLISYLLKIPNVKDIVPFPRTPHHCPM</sequence>
<gene>
    <name evidence="9" type="ORF">APZ42_033267</name>
</gene>
<dbReference type="AlphaFoldDB" id="A0A164L9T2"/>
<proteinExistence type="inferred from homology"/>
<dbReference type="PANTHER" id="PTHR22594">
    <property type="entry name" value="ASPARTYL/LYSYL-TRNA SYNTHETASE"/>
    <property type="match status" value="1"/>
</dbReference>
<keyword evidence="10" id="KW-1185">Reference proteome</keyword>
<dbReference type="PANTHER" id="PTHR22594:SF34">
    <property type="entry name" value="ASPARAGINE--TRNA LIGASE, MITOCHONDRIAL-RELATED"/>
    <property type="match status" value="1"/>
</dbReference>
<dbReference type="GO" id="GO:0006421">
    <property type="term" value="P:asparaginyl-tRNA aminoacylation"/>
    <property type="evidence" value="ECO:0007669"/>
    <property type="project" value="InterPro"/>
</dbReference>
<dbReference type="Pfam" id="PF00152">
    <property type="entry name" value="tRNA-synt_2"/>
    <property type="match status" value="1"/>
</dbReference>
<evidence type="ECO:0000256" key="4">
    <source>
        <dbReference type="ARBA" id="ARBA00022741"/>
    </source>
</evidence>
<dbReference type="GO" id="GO:0003676">
    <property type="term" value="F:nucleic acid binding"/>
    <property type="evidence" value="ECO:0007669"/>
    <property type="project" value="InterPro"/>
</dbReference>
<accession>A0A164L9T2</accession>
<dbReference type="STRING" id="35525.A0A164L9T2"/>
<evidence type="ECO:0000256" key="1">
    <source>
        <dbReference type="ARBA" id="ARBA00008226"/>
    </source>
</evidence>
<feature type="domain" description="Aminoacyl-transfer RNA synthetases class-II family profile" evidence="8">
    <location>
        <begin position="164"/>
        <end position="481"/>
    </location>
</feature>
<dbReference type="Gene3D" id="3.30.930.10">
    <property type="entry name" value="Bira Bifunctional Protein, Domain 2"/>
    <property type="match status" value="1"/>
</dbReference>
<dbReference type="GO" id="GO:0005739">
    <property type="term" value="C:mitochondrion"/>
    <property type="evidence" value="ECO:0007669"/>
    <property type="project" value="TreeGrafter"/>
</dbReference>
<dbReference type="SUPFAM" id="SSF50249">
    <property type="entry name" value="Nucleic acid-binding proteins"/>
    <property type="match status" value="1"/>
</dbReference>
<dbReference type="InterPro" id="IPR004365">
    <property type="entry name" value="NA-bd_OB_tRNA"/>
</dbReference>
<dbReference type="InterPro" id="IPR002312">
    <property type="entry name" value="Asp/Asn-tRNA-synth_IIb"/>
</dbReference>
<dbReference type="InterPro" id="IPR012340">
    <property type="entry name" value="NA-bd_OB-fold"/>
</dbReference>
<dbReference type="GO" id="GO:0004816">
    <property type="term" value="F:asparagine-tRNA ligase activity"/>
    <property type="evidence" value="ECO:0007669"/>
    <property type="project" value="UniProtKB-EC"/>
</dbReference>
<comment type="caution">
    <text evidence="9">The sequence shown here is derived from an EMBL/GenBank/DDBJ whole genome shotgun (WGS) entry which is preliminary data.</text>
</comment>
<protein>
    <recommendedName>
        <fullName evidence="2">asparagine--tRNA ligase</fullName>
        <ecNumber evidence="2">6.1.1.22</ecNumber>
    </recommendedName>
</protein>
<evidence type="ECO:0000259" key="8">
    <source>
        <dbReference type="PROSITE" id="PS50862"/>
    </source>
</evidence>
<comment type="similarity">
    <text evidence="1">Belongs to the class-II aminoacyl-tRNA synthetase family.</text>
</comment>
<name>A0A164L9T2_9CRUS</name>
<evidence type="ECO:0000313" key="9">
    <source>
        <dbReference type="EMBL" id="KZS03921.1"/>
    </source>
</evidence>
<dbReference type="InterPro" id="IPR004522">
    <property type="entry name" value="Asn-tRNA-ligase"/>
</dbReference>
<dbReference type="NCBIfam" id="NF003037">
    <property type="entry name" value="PRK03932.1"/>
    <property type="match status" value="1"/>
</dbReference>
<keyword evidence="3" id="KW-0436">Ligase</keyword>
<dbReference type="InterPro" id="IPR006195">
    <property type="entry name" value="aa-tRNA-synth_II"/>
</dbReference>
<dbReference type="SUPFAM" id="SSF55681">
    <property type="entry name" value="Class II aaRS and biotin synthetases"/>
    <property type="match status" value="1"/>
</dbReference>
<keyword evidence="4" id="KW-0547">Nucleotide-binding</keyword>